<gene>
    <name evidence="3" type="ORF">MHUMG1_05302</name>
</gene>
<dbReference type="EMBL" id="JACEFI010000008">
    <property type="protein sequence ID" value="KAH0596994.1"/>
    <property type="molecule type" value="Genomic_DNA"/>
</dbReference>
<reference evidence="3 4" key="1">
    <citation type="submission" date="2020-07" db="EMBL/GenBank/DDBJ databases">
        <title>Metarhizium humberi genome.</title>
        <authorList>
            <person name="Lysoe E."/>
        </authorList>
    </citation>
    <scope>NUCLEOTIDE SEQUENCE [LARGE SCALE GENOMIC DNA]</scope>
    <source>
        <strain evidence="3 4">ESALQ1638</strain>
    </source>
</reference>
<dbReference type="AlphaFoldDB" id="A0A9P8MCY8"/>
<name>A0A9P8MCY8_9HYPO</name>
<evidence type="ECO:0000259" key="2">
    <source>
        <dbReference type="PROSITE" id="PS50181"/>
    </source>
</evidence>
<keyword evidence="4" id="KW-1185">Reference proteome</keyword>
<keyword evidence="1" id="KW-0732">Signal</keyword>
<dbReference type="PANTHER" id="PTHR35567:SF1">
    <property type="entry name" value="CONSERVED FUNGAL PROTEIN (AFU_ORTHOLOGUE AFUA_1G14230)"/>
    <property type="match status" value="1"/>
</dbReference>
<proteinExistence type="predicted"/>
<evidence type="ECO:0000313" key="4">
    <source>
        <dbReference type="Proteomes" id="UP000764110"/>
    </source>
</evidence>
<evidence type="ECO:0000313" key="3">
    <source>
        <dbReference type="EMBL" id="KAH0596994.1"/>
    </source>
</evidence>
<evidence type="ECO:0000256" key="1">
    <source>
        <dbReference type="SAM" id="SignalP"/>
    </source>
</evidence>
<feature type="chain" id="PRO_5040474866" description="F-box domain-containing protein" evidence="1">
    <location>
        <begin position="18"/>
        <end position="1052"/>
    </location>
</feature>
<sequence>MRSITILTAAFVAIASAAPTFPTLDTNDNPLSALDNLSGYFNLIASKVEVAKGLSTAPVCDLSKAHMPTGIDGLPPPDKGLTVRHVAVGRGTQNYTCDPNNADAAPKAVGAVATLFNASCIAALYPDVLSRIPAMAVQFKLDEAERLGPTAMPKSGVHYFDGSTPFFNLDTPALAIGQVPCAKNSSANAPSAAAVGQTGEKAVTWLRLTAMDGTTGDIKDVYRVDTAGGSPPANCKDMPARFEVQYSAVKQAHPCPISSPHLTPWPMAQVPVEIFDIITSYLSRAELRNLRLVSRDFEAKVSAQYFRNVVVPFRSELYSALSRDEHGSLRHSTSDFFSNGMHMFESFGPHILRFALSLELDEDSLAYPPVKPTQEAVPAFWGIYRWPHANYHRYTDLEGLEQTADETEGMRAALRCLSKVQNIGLCCDAGLGFLVGPDKLARSARGHHPVFATVDWRRHQRSAQGAHQPAITVADFNDASRDKHKSMFPNPKAFRNTILERMAKDAGYAGRQVSEAVRIMLDTENVNLANINFDERSTSLASNLGPGGVLTHYVHSFKDVTNSPLIPANLTRAQKEMLLELEWAHRAMIQSYVLGLIDNASVGCFQHVTTLTIAKVPGSHIHIFCRDDLWDGIPSLKNVSIGVIADWRKVTVSTPGYVEDVSISPVESVGKVFTLLSAHVGKCPNVESLHFEWICGGEFAPSFYQRNSYILPAPFVNQPDLMVNPTAVRDDTSSLLQLPYVKHLSLKNCWSSPHIFLQAIRQFALSSLEKLELESVSLSGPPTTIPQVIMAQPAVPVLAQGIIVPAMEDDDPDAEAIQGGLAPGLIVPPQLAQLPLPLPQFNLPINPPGDAHAQHSSTGWLRQPDLLTWPGLIDHFSPSVKIRQLLAEQSDNDSVSEALAEKVGAVIQYIPHTADLRGDEHRYRLNCLSFKSCGYVWVDSVYLKTREILPDSHPGRGIVHRSSHDSNHGIMNLMQSCRDRLLANIIQCMKAQDKAVLTDAFGMSIGWEDVYDAWLIHDARQDGVQRPGEGRFSGLLEAYDRGPWYEDAPTLR</sequence>
<organism evidence="3 4">
    <name type="scientific">Metarhizium humberi</name>
    <dbReference type="NCBI Taxonomy" id="2596975"/>
    <lineage>
        <taxon>Eukaryota</taxon>
        <taxon>Fungi</taxon>
        <taxon>Dikarya</taxon>
        <taxon>Ascomycota</taxon>
        <taxon>Pezizomycotina</taxon>
        <taxon>Sordariomycetes</taxon>
        <taxon>Hypocreomycetidae</taxon>
        <taxon>Hypocreales</taxon>
        <taxon>Clavicipitaceae</taxon>
        <taxon>Metarhizium</taxon>
    </lineage>
</organism>
<dbReference type="Proteomes" id="UP000764110">
    <property type="component" value="Unassembled WGS sequence"/>
</dbReference>
<feature type="signal peptide" evidence="1">
    <location>
        <begin position="1"/>
        <end position="17"/>
    </location>
</feature>
<feature type="domain" description="F-box" evidence="2">
    <location>
        <begin position="264"/>
        <end position="309"/>
    </location>
</feature>
<dbReference type="PROSITE" id="PS50181">
    <property type="entry name" value="FBOX"/>
    <property type="match status" value="1"/>
</dbReference>
<comment type="caution">
    <text evidence="3">The sequence shown here is derived from an EMBL/GenBank/DDBJ whole genome shotgun (WGS) entry which is preliminary data.</text>
</comment>
<dbReference type="Pfam" id="PF11937">
    <property type="entry name" value="DUF3455"/>
    <property type="match status" value="1"/>
</dbReference>
<dbReference type="PANTHER" id="PTHR35567">
    <property type="entry name" value="MALATE DEHYDROGENASE (AFU_ORTHOLOGUE AFUA_2G13800)"/>
    <property type="match status" value="1"/>
</dbReference>
<protein>
    <recommendedName>
        <fullName evidence="2">F-box domain-containing protein</fullName>
    </recommendedName>
</protein>
<dbReference type="InterPro" id="IPR001810">
    <property type="entry name" value="F-box_dom"/>
</dbReference>
<accession>A0A9P8MCY8</accession>
<dbReference type="InterPro" id="IPR021851">
    <property type="entry name" value="DUF3455"/>
</dbReference>